<dbReference type="Gene3D" id="3.40.50.1820">
    <property type="entry name" value="alpha/beta hydrolase"/>
    <property type="match status" value="1"/>
</dbReference>
<keyword evidence="3" id="KW-1185">Reference proteome</keyword>
<feature type="domain" description="Dienelactone hydrolase" evidence="1">
    <location>
        <begin position="29"/>
        <end position="141"/>
    </location>
</feature>
<evidence type="ECO:0000259" key="1">
    <source>
        <dbReference type="Pfam" id="PF01738"/>
    </source>
</evidence>
<dbReference type="RefSeq" id="WP_186659569.1">
    <property type="nucleotide sequence ID" value="NZ_CP077095.1"/>
</dbReference>
<evidence type="ECO:0000313" key="2">
    <source>
        <dbReference type="EMBL" id="QXI36792.1"/>
    </source>
</evidence>
<proteinExistence type="predicted"/>
<protein>
    <submittedName>
        <fullName evidence="2">Dienelactone hydrolase family protein</fullName>
    </submittedName>
</protein>
<evidence type="ECO:0000313" key="3">
    <source>
        <dbReference type="Proteomes" id="UP000633418"/>
    </source>
</evidence>
<organism evidence="2 3">
    <name type="scientific">Pseudomonas xantholysinigenes</name>
    <dbReference type="NCBI Taxonomy" id="2745490"/>
    <lineage>
        <taxon>Bacteria</taxon>
        <taxon>Pseudomonadati</taxon>
        <taxon>Pseudomonadota</taxon>
        <taxon>Gammaproteobacteria</taxon>
        <taxon>Pseudomonadales</taxon>
        <taxon>Pseudomonadaceae</taxon>
        <taxon>Pseudomonas</taxon>
    </lineage>
</organism>
<accession>A0A9E6PTP4</accession>
<dbReference type="InterPro" id="IPR029058">
    <property type="entry name" value="AB_hydrolase_fold"/>
</dbReference>
<reference evidence="2 3" key="2">
    <citation type="journal article" date="2021" name="Microorganisms">
        <title>The Ever-Expanding Pseudomonas Genus: Description of 43 New Species and Partition of the Pseudomonas putida Group.</title>
        <authorList>
            <person name="Girard L."/>
            <person name="Lood C."/>
            <person name="Hofte M."/>
            <person name="Vandamme P."/>
            <person name="Rokni-Zadeh H."/>
            <person name="van Noort V."/>
            <person name="Lavigne R."/>
            <person name="De Mot R."/>
        </authorList>
    </citation>
    <scope>NUCLEOTIDE SEQUENCE [LARGE SCALE GENOMIC DNA]</scope>
    <source>
        <strain evidence="2 3">RW9S1A</strain>
    </source>
</reference>
<sequence length="263" mass="29333">MDMSGFQVFDFDDSHYRHKVYSKGSGKPLLLMHELPGLTRETLGFTDRLVDAGFRVYLPLLFGKPEEKGSLLRGYALCINREFAYLKAGRRAPVSDWLRALVRELGERDGHARMGVIGMCVTGAFVVPLILESNVAAAVASQPAIPFRFGYWLTGRGAGDWMRELNVADKDLQDASLMAGSGGTKLLVQRFSDDRLCAAARVQRLQEAFGDRAVVYTYAPPNDTRDTHHALLTYEYTAAGHAPPDHPTRVALRRVIEFLHQHL</sequence>
<dbReference type="GO" id="GO:0016787">
    <property type="term" value="F:hydrolase activity"/>
    <property type="evidence" value="ECO:0007669"/>
    <property type="project" value="UniProtKB-KW"/>
</dbReference>
<gene>
    <name evidence="2" type="ORF">HU772_015690</name>
</gene>
<dbReference type="EMBL" id="CP077095">
    <property type="protein sequence ID" value="QXI36792.1"/>
    <property type="molecule type" value="Genomic_DNA"/>
</dbReference>
<dbReference type="KEGG" id="pxn:HU772_015690"/>
<reference evidence="2 3" key="1">
    <citation type="journal article" date="2020" name="Microorganisms">
        <title>Reliable Identification of Environmental Pseudomonas Isolates Using the rpoD Gene.</title>
        <authorList>
            <consortium name="The Broad Institute Genome Sequencing Platform"/>
            <person name="Girard L."/>
            <person name="Lood C."/>
            <person name="Rokni-Zadeh H."/>
            <person name="van Noort V."/>
            <person name="Lavigne R."/>
            <person name="De Mot R."/>
        </authorList>
    </citation>
    <scope>NUCLEOTIDE SEQUENCE [LARGE SCALE GENOMIC DNA]</scope>
    <source>
        <strain evidence="2 3">RW9S1A</strain>
    </source>
</reference>
<dbReference type="Proteomes" id="UP000633418">
    <property type="component" value="Chromosome"/>
</dbReference>
<dbReference type="Pfam" id="PF01738">
    <property type="entry name" value="DLH"/>
    <property type="match status" value="1"/>
</dbReference>
<dbReference type="InterPro" id="IPR002925">
    <property type="entry name" value="Dienelactn_hydro"/>
</dbReference>
<keyword evidence="2" id="KW-0378">Hydrolase</keyword>
<dbReference type="SUPFAM" id="SSF53474">
    <property type="entry name" value="alpha/beta-Hydrolases"/>
    <property type="match status" value="1"/>
</dbReference>
<dbReference type="AlphaFoldDB" id="A0A9E6PTP4"/>
<name>A0A9E6PTP4_9PSED</name>